<gene>
    <name evidence="2" type="ORF">HETIRDRAFT_107269</name>
</gene>
<dbReference type="HOGENOM" id="CLU_934012_0_0_1"/>
<evidence type="ECO:0000313" key="2">
    <source>
        <dbReference type="EMBL" id="ETW83148.1"/>
    </source>
</evidence>
<feature type="region of interest" description="Disordered" evidence="1">
    <location>
        <begin position="1"/>
        <end position="39"/>
    </location>
</feature>
<keyword evidence="3" id="KW-1185">Reference proteome</keyword>
<accession>W4KBH6</accession>
<dbReference type="GeneID" id="20666228"/>
<dbReference type="AlphaFoldDB" id="W4KBH6"/>
<dbReference type="InParanoid" id="W4KBH6"/>
<dbReference type="KEGG" id="hir:HETIRDRAFT_107269"/>
<dbReference type="Proteomes" id="UP000030671">
    <property type="component" value="Unassembled WGS sequence"/>
</dbReference>
<organism evidence="2 3">
    <name type="scientific">Heterobasidion irregulare (strain TC 32-1)</name>
    <dbReference type="NCBI Taxonomy" id="747525"/>
    <lineage>
        <taxon>Eukaryota</taxon>
        <taxon>Fungi</taxon>
        <taxon>Dikarya</taxon>
        <taxon>Basidiomycota</taxon>
        <taxon>Agaricomycotina</taxon>
        <taxon>Agaricomycetes</taxon>
        <taxon>Russulales</taxon>
        <taxon>Bondarzewiaceae</taxon>
        <taxon>Heterobasidion</taxon>
        <taxon>Heterobasidion annosum species complex</taxon>
    </lineage>
</organism>
<protein>
    <submittedName>
        <fullName evidence="2">Uncharacterized protein</fullName>
    </submittedName>
</protein>
<dbReference type="RefSeq" id="XP_009545430.1">
    <property type="nucleotide sequence ID" value="XM_009547135.1"/>
</dbReference>
<reference evidence="2 3" key="1">
    <citation type="journal article" date="2012" name="New Phytol.">
        <title>Insight into trade-off between wood decay and parasitism from the genome of a fungal forest pathogen.</title>
        <authorList>
            <person name="Olson A."/>
            <person name="Aerts A."/>
            <person name="Asiegbu F."/>
            <person name="Belbahri L."/>
            <person name="Bouzid O."/>
            <person name="Broberg A."/>
            <person name="Canback B."/>
            <person name="Coutinho P.M."/>
            <person name="Cullen D."/>
            <person name="Dalman K."/>
            <person name="Deflorio G."/>
            <person name="van Diepen L.T."/>
            <person name="Dunand C."/>
            <person name="Duplessis S."/>
            <person name="Durling M."/>
            <person name="Gonthier P."/>
            <person name="Grimwood J."/>
            <person name="Fossdal C.G."/>
            <person name="Hansson D."/>
            <person name="Henrissat B."/>
            <person name="Hietala A."/>
            <person name="Himmelstrand K."/>
            <person name="Hoffmeister D."/>
            <person name="Hogberg N."/>
            <person name="James T.Y."/>
            <person name="Karlsson M."/>
            <person name="Kohler A."/>
            <person name="Kues U."/>
            <person name="Lee Y.H."/>
            <person name="Lin Y.C."/>
            <person name="Lind M."/>
            <person name="Lindquist E."/>
            <person name="Lombard V."/>
            <person name="Lucas S."/>
            <person name="Lunden K."/>
            <person name="Morin E."/>
            <person name="Murat C."/>
            <person name="Park J."/>
            <person name="Raffaello T."/>
            <person name="Rouze P."/>
            <person name="Salamov A."/>
            <person name="Schmutz J."/>
            <person name="Solheim H."/>
            <person name="Stahlberg J."/>
            <person name="Velez H."/>
            <person name="de Vries R.P."/>
            <person name="Wiebenga A."/>
            <person name="Woodward S."/>
            <person name="Yakovlev I."/>
            <person name="Garbelotto M."/>
            <person name="Martin F."/>
            <person name="Grigoriev I.V."/>
            <person name="Stenlid J."/>
        </authorList>
    </citation>
    <scope>NUCLEOTIDE SEQUENCE [LARGE SCALE GENOMIC DNA]</scope>
    <source>
        <strain evidence="2 3">TC 32-1</strain>
    </source>
</reference>
<sequence length="298" mass="32892">MLPSIPTAKDPFSSATNPGSLTDALTSKASDNVSSSDSKGTHILTSHLPMPAPVPCLDQYLETLDELTTLPDPPSIPAETISKWRKRAESQLPTQTETKQMKNVQEIDQGAPCAIKATRQPTLTMTERSDISARVGISRSAMASKKLKAAMLEGTFSMNQKKLARFKGECSAYDSMAQFCTEDSRWEVFHSRCGKWVKITEAYLASRFVQHVLRCKTQETTRATTLDVWFKPVKSAIKLQPAPQILQNKVHSKPESARLDGIVVRPYNGITIDIWPEVAKLIERGVRSGGGQNVFDIS</sequence>
<feature type="compositionally biased region" description="Low complexity" evidence="1">
    <location>
        <begin position="27"/>
        <end position="38"/>
    </location>
</feature>
<evidence type="ECO:0000313" key="3">
    <source>
        <dbReference type="Proteomes" id="UP000030671"/>
    </source>
</evidence>
<dbReference type="EMBL" id="KI925457">
    <property type="protein sequence ID" value="ETW83148.1"/>
    <property type="molecule type" value="Genomic_DNA"/>
</dbReference>
<name>W4KBH6_HETIT</name>
<feature type="compositionally biased region" description="Polar residues" evidence="1">
    <location>
        <begin position="13"/>
        <end position="25"/>
    </location>
</feature>
<proteinExistence type="predicted"/>
<evidence type="ECO:0000256" key="1">
    <source>
        <dbReference type="SAM" id="MobiDB-lite"/>
    </source>
</evidence>